<dbReference type="SUPFAM" id="SSF49503">
    <property type="entry name" value="Cupredoxins"/>
    <property type="match status" value="1"/>
</dbReference>
<feature type="chain" id="PRO_5045355108" description="Anaerobic typically selenocysteine-containing protein" evidence="1">
    <location>
        <begin position="24"/>
        <end position="157"/>
    </location>
</feature>
<keyword evidence="3" id="KW-1185">Reference proteome</keyword>
<evidence type="ECO:0000313" key="2">
    <source>
        <dbReference type="EMBL" id="GJD44821.1"/>
    </source>
</evidence>
<evidence type="ECO:0008006" key="4">
    <source>
        <dbReference type="Google" id="ProtNLM"/>
    </source>
</evidence>
<feature type="signal peptide" evidence="1">
    <location>
        <begin position="1"/>
        <end position="23"/>
    </location>
</feature>
<evidence type="ECO:0000256" key="1">
    <source>
        <dbReference type="SAM" id="SignalP"/>
    </source>
</evidence>
<sequence length="157" mass="16332">MQLLRRDLAAAAILLLGTVSGHAQGKPLTQGKPLPAPSSSVMPPVELTITAENGKPVCAPAELRLPANTDVALHVVSHADTPVTITADGLFENGHVLHADGDLVHVASEKGYLVKRDGQGTLRVRTLEAGNHDFACTSTANKNAPFVGKLVLTPPAN</sequence>
<keyword evidence="1" id="KW-0732">Signal</keyword>
<dbReference type="InterPro" id="IPR008972">
    <property type="entry name" value="Cupredoxin"/>
</dbReference>
<protein>
    <recommendedName>
        <fullName evidence="4">Anaerobic typically selenocysteine-containing protein</fullName>
    </recommendedName>
</protein>
<proteinExistence type="predicted"/>
<gene>
    <name evidence="2" type="ORF">AFCDBAGC_2688</name>
</gene>
<name>A0ABQ4QHT1_9HYPH</name>
<organism evidence="2 3">
    <name type="scientific">Methylobacterium cerastii</name>
    <dbReference type="NCBI Taxonomy" id="932741"/>
    <lineage>
        <taxon>Bacteria</taxon>
        <taxon>Pseudomonadati</taxon>
        <taxon>Pseudomonadota</taxon>
        <taxon>Alphaproteobacteria</taxon>
        <taxon>Hyphomicrobiales</taxon>
        <taxon>Methylobacteriaceae</taxon>
        <taxon>Methylobacterium</taxon>
    </lineage>
</organism>
<accession>A0ABQ4QHT1</accession>
<comment type="caution">
    <text evidence="2">The sequence shown here is derived from an EMBL/GenBank/DDBJ whole genome shotgun (WGS) entry which is preliminary data.</text>
</comment>
<dbReference type="EMBL" id="BPQG01000038">
    <property type="protein sequence ID" value="GJD44821.1"/>
    <property type="molecule type" value="Genomic_DNA"/>
</dbReference>
<reference evidence="2 3" key="1">
    <citation type="journal article" date="2021" name="Front. Microbiol.">
        <title>Comprehensive Comparative Genomics and Phenotyping of Methylobacterium Species.</title>
        <authorList>
            <person name="Alessa O."/>
            <person name="Ogura Y."/>
            <person name="Fujitani Y."/>
            <person name="Takami H."/>
            <person name="Hayashi T."/>
            <person name="Sahin N."/>
            <person name="Tani A."/>
        </authorList>
    </citation>
    <scope>NUCLEOTIDE SEQUENCE [LARGE SCALE GENOMIC DNA]</scope>
    <source>
        <strain evidence="2 3">DSM 23679</strain>
    </source>
</reference>
<evidence type="ECO:0000313" key="3">
    <source>
        <dbReference type="Proteomes" id="UP001055117"/>
    </source>
</evidence>
<dbReference type="RefSeq" id="WP_147754561.1">
    <property type="nucleotide sequence ID" value="NZ_BPQG01000038.1"/>
</dbReference>
<dbReference type="Proteomes" id="UP001055117">
    <property type="component" value="Unassembled WGS sequence"/>
</dbReference>